<sequence length="229" mass="26160">MKTILLVEDDRRIAQNISRGLTDEGYETTIAYDGLEGRQLALSNAFNLIILDINLPGLNGYDLCRELRMVNPQLPVLMLTALGEIEDKVTGLGVGADDYLVKPFDFRELLARVAACIRRADLRAEPNQADDVITVANLTLNRTTREVFRDQNVIELTTKEFVLLEYLMQHTGRTISRLELTEHVWRIPFDTGTNVVEVYVNYLRKKVDRDFSPKLIHTRSGYGYVLKEE</sequence>
<organism evidence="10 11">
    <name type="scientific">Spirosoma radiotolerans</name>
    <dbReference type="NCBI Taxonomy" id="1379870"/>
    <lineage>
        <taxon>Bacteria</taxon>
        <taxon>Pseudomonadati</taxon>
        <taxon>Bacteroidota</taxon>
        <taxon>Cytophagia</taxon>
        <taxon>Cytophagales</taxon>
        <taxon>Cytophagaceae</taxon>
        <taxon>Spirosoma</taxon>
    </lineage>
</organism>
<dbReference type="PANTHER" id="PTHR48111:SF22">
    <property type="entry name" value="REGULATOR OF RPOS"/>
    <property type="match status" value="1"/>
</dbReference>
<dbReference type="GO" id="GO:0000976">
    <property type="term" value="F:transcription cis-regulatory region binding"/>
    <property type="evidence" value="ECO:0007669"/>
    <property type="project" value="TreeGrafter"/>
</dbReference>
<evidence type="ECO:0000256" key="4">
    <source>
        <dbReference type="ARBA" id="ARBA00023125"/>
    </source>
</evidence>
<keyword evidence="2" id="KW-0902">Two-component regulatory system</keyword>
<dbReference type="PATRIC" id="fig|1379870.5.peg.4408"/>
<evidence type="ECO:0000256" key="1">
    <source>
        <dbReference type="ARBA" id="ARBA00022553"/>
    </source>
</evidence>
<dbReference type="SUPFAM" id="SSF52172">
    <property type="entry name" value="CheY-like"/>
    <property type="match status" value="1"/>
</dbReference>
<evidence type="ECO:0000256" key="3">
    <source>
        <dbReference type="ARBA" id="ARBA00023015"/>
    </source>
</evidence>
<dbReference type="InterPro" id="IPR039420">
    <property type="entry name" value="WalR-like"/>
</dbReference>
<dbReference type="FunFam" id="1.10.10.10:FF:000005">
    <property type="entry name" value="Two-component system response regulator"/>
    <property type="match status" value="1"/>
</dbReference>
<keyword evidence="11" id="KW-1185">Reference proteome</keyword>
<dbReference type="Gene3D" id="6.10.250.690">
    <property type="match status" value="1"/>
</dbReference>
<feature type="modified residue" description="4-aspartylphosphate" evidence="6">
    <location>
        <position position="52"/>
    </location>
</feature>
<dbReference type="GO" id="GO:0006355">
    <property type="term" value="P:regulation of DNA-templated transcription"/>
    <property type="evidence" value="ECO:0007669"/>
    <property type="project" value="InterPro"/>
</dbReference>
<keyword evidence="1 6" id="KW-0597">Phosphoprotein</keyword>
<dbReference type="Pfam" id="PF00486">
    <property type="entry name" value="Trans_reg_C"/>
    <property type="match status" value="1"/>
</dbReference>
<evidence type="ECO:0000313" key="11">
    <source>
        <dbReference type="Proteomes" id="UP000033054"/>
    </source>
</evidence>
<dbReference type="OrthoDB" id="5343479at2"/>
<dbReference type="AlphaFoldDB" id="A0A0E3ZX40"/>
<dbReference type="InterPro" id="IPR011006">
    <property type="entry name" value="CheY-like_superfamily"/>
</dbReference>
<dbReference type="GO" id="GO:0032993">
    <property type="term" value="C:protein-DNA complex"/>
    <property type="evidence" value="ECO:0007669"/>
    <property type="project" value="TreeGrafter"/>
</dbReference>
<dbReference type="RefSeq" id="WP_046576354.1">
    <property type="nucleotide sequence ID" value="NZ_CP010429.1"/>
</dbReference>
<feature type="domain" description="OmpR/PhoB-type" evidence="9">
    <location>
        <begin position="130"/>
        <end position="228"/>
    </location>
</feature>
<dbReference type="Proteomes" id="UP000033054">
    <property type="component" value="Chromosome"/>
</dbReference>
<dbReference type="PANTHER" id="PTHR48111">
    <property type="entry name" value="REGULATOR OF RPOS"/>
    <property type="match status" value="1"/>
</dbReference>
<keyword evidence="4 7" id="KW-0238">DNA-binding</keyword>
<dbReference type="Gene3D" id="3.40.50.2300">
    <property type="match status" value="1"/>
</dbReference>
<dbReference type="HOGENOM" id="CLU_000445_30_1_10"/>
<dbReference type="Gene3D" id="1.10.10.10">
    <property type="entry name" value="Winged helix-like DNA-binding domain superfamily/Winged helix DNA-binding domain"/>
    <property type="match status" value="1"/>
</dbReference>
<dbReference type="FunFam" id="3.40.50.2300:FF:000001">
    <property type="entry name" value="DNA-binding response regulator PhoB"/>
    <property type="match status" value="1"/>
</dbReference>
<keyword evidence="5" id="KW-0804">Transcription</keyword>
<feature type="domain" description="Response regulatory" evidence="8">
    <location>
        <begin position="3"/>
        <end position="117"/>
    </location>
</feature>
<dbReference type="InterPro" id="IPR001789">
    <property type="entry name" value="Sig_transdc_resp-reg_receiver"/>
</dbReference>
<evidence type="ECO:0000256" key="5">
    <source>
        <dbReference type="ARBA" id="ARBA00023163"/>
    </source>
</evidence>
<dbReference type="Pfam" id="PF00072">
    <property type="entry name" value="Response_reg"/>
    <property type="match status" value="1"/>
</dbReference>
<dbReference type="GO" id="GO:0000156">
    <property type="term" value="F:phosphorelay response regulator activity"/>
    <property type="evidence" value="ECO:0007669"/>
    <property type="project" value="TreeGrafter"/>
</dbReference>
<reference evidence="10 11" key="1">
    <citation type="journal article" date="2014" name="Curr. Microbiol.">
        <title>Spirosoma radiotolerans sp. nov., a gamma-radiation-resistant bacterium isolated from gamma ray-irradiated soil.</title>
        <authorList>
            <person name="Lee J.J."/>
            <person name="Srinivasan S."/>
            <person name="Lim S."/>
            <person name="Joe M."/>
            <person name="Im S."/>
            <person name="Bae S.I."/>
            <person name="Park K.R."/>
            <person name="Han J.H."/>
            <person name="Park S.H."/>
            <person name="Joo B.M."/>
            <person name="Park S.J."/>
            <person name="Kim M.K."/>
        </authorList>
    </citation>
    <scope>NUCLEOTIDE SEQUENCE [LARGE SCALE GENOMIC DNA]</scope>
    <source>
        <strain evidence="10 11">DG5A</strain>
    </source>
</reference>
<dbReference type="SMART" id="SM00448">
    <property type="entry name" value="REC"/>
    <property type="match status" value="1"/>
</dbReference>
<name>A0A0E3ZX40_9BACT</name>
<gene>
    <name evidence="10" type="ORF">SD10_20465</name>
</gene>
<dbReference type="KEGG" id="srd:SD10_20465"/>
<dbReference type="InterPro" id="IPR001867">
    <property type="entry name" value="OmpR/PhoB-type_DNA-bd"/>
</dbReference>
<keyword evidence="3" id="KW-0805">Transcription regulation</keyword>
<evidence type="ECO:0000259" key="8">
    <source>
        <dbReference type="PROSITE" id="PS50110"/>
    </source>
</evidence>
<dbReference type="PROSITE" id="PS50110">
    <property type="entry name" value="RESPONSE_REGULATORY"/>
    <property type="match status" value="1"/>
</dbReference>
<evidence type="ECO:0000256" key="7">
    <source>
        <dbReference type="PROSITE-ProRule" id="PRU01091"/>
    </source>
</evidence>
<evidence type="ECO:0000256" key="6">
    <source>
        <dbReference type="PROSITE-ProRule" id="PRU00169"/>
    </source>
</evidence>
<evidence type="ECO:0000256" key="2">
    <source>
        <dbReference type="ARBA" id="ARBA00023012"/>
    </source>
</evidence>
<dbReference type="InterPro" id="IPR036388">
    <property type="entry name" value="WH-like_DNA-bd_sf"/>
</dbReference>
<protein>
    <submittedName>
        <fullName evidence="10">Transcriptional regulator</fullName>
    </submittedName>
</protein>
<dbReference type="PROSITE" id="PS51755">
    <property type="entry name" value="OMPR_PHOB"/>
    <property type="match status" value="1"/>
</dbReference>
<evidence type="ECO:0000259" key="9">
    <source>
        <dbReference type="PROSITE" id="PS51755"/>
    </source>
</evidence>
<dbReference type="SMART" id="SM00862">
    <property type="entry name" value="Trans_reg_C"/>
    <property type="match status" value="1"/>
</dbReference>
<feature type="DNA-binding region" description="OmpR/PhoB-type" evidence="7">
    <location>
        <begin position="130"/>
        <end position="228"/>
    </location>
</feature>
<evidence type="ECO:0000313" key="10">
    <source>
        <dbReference type="EMBL" id="AKD56930.1"/>
    </source>
</evidence>
<dbReference type="EMBL" id="CP010429">
    <property type="protein sequence ID" value="AKD56930.1"/>
    <property type="molecule type" value="Genomic_DNA"/>
</dbReference>
<dbReference type="GO" id="GO:0005829">
    <property type="term" value="C:cytosol"/>
    <property type="evidence" value="ECO:0007669"/>
    <property type="project" value="TreeGrafter"/>
</dbReference>
<dbReference type="STRING" id="1379870.SD10_20465"/>
<accession>A0A0E3ZX40</accession>
<proteinExistence type="predicted"/>
<dbReference type="CDD" id="cd00383">
    <property type="entry name" value="trans_reg_C"/>
    <property type="match status" value="1"/>
</dbReference>